<dbReference type="InterPro" id="IPR045735">
    <property type="entry name" value="Spore_III_AA_AAA+_ATPase"/>
</dbReference>
<gene>
    <name evidence="4" type="primary">spoIIIAA</name>
    <name evidence="4" type="ORF">IAA17_05795</name>
</gene>
<dbReference type="InterPro" id="IPR027417">
    <property type="entry name" value="P-loop_NTPase"/>
</dbReference>
<keyword evidence="1" id="KW-0547">Nucleotide-binding</keyword>
<dbReference type="PANTHER" id="PTHR20953">
    <property type="entry name" value="KINASE-RELATED"/>
    <property type="match status" value="1"/>
</dbReference>
<dbReference type="AlphaFoldDB" id="A0A9D2K632"/>
<protein>
    <submittedName>
        <fullName evidence="4">Stage III sporulation protein AA</fullName>
    </submittedName>
</protein>
<evidence type="ECO:0000313" key="4">
    <source>
        <dbReference type="EMBL" id="HIZ79282.1"/>
    </source>
</evidence>
<reference evidence="4" key="2">
    <citation type="submission" date="2021-04" db="EMBL/GenBank/DDBJ databases">
        <authorList>
            <person name="Gilroy R."/>
        </authorList>
    </citation>
    <scope>NUCLEOTIDE SEQUENCE</scope>
    <source>
        <strain evidence="4">ChiBcec1-1093</strain>
    </source>
</reference>
<evidence type="ECO:0000256" key="2">
    <source>
        <dbReference type="ARBA" id="ARBA00022840"/>
    </source>
</evidence>
<dbReference type="GO" id="GO:0005524">
    <property type="term" value="F:ATP binding"/>
    <property type="evidence" value="ECO:0007669"/>
    <property type="project" value="UniProtKB-KW"/>
</dbReference>
<evidence type="ECO:0000259" key="3">
    <source>
        <dbReference type="Pfam" id="PF19568"/>
    </source>
</evidence>
<name>A0A9D2K632_9FIRM</name>
<dbReference type="SUPFAM" id="SSF52540">
    <property type="entry name" value="P-loop containing nucleoside triphosphate hydrolases"/>
    <property type="match status" value="1"/>
</dbReference>
<dbReference type="Pfam" id="PF19568">
    <property type="entry name" value="Spore_III_AA"/>
    <property type="match status" value="1"/>
</dbReference>
<dbReference type="EMBL" id="DXBC01000088">
    <property type="protein sequence ID" value="HIZ79282.1"/>
    <property type="molecule type" value="Genomic_DNA"/>
</dbReference>
<dbReference type="PANTHER" id="PTHR20953:SF3">
    <property type="entry name" value="P-LOOP CONTAINING NUCLEOSIDE TRIPHOSPHATE HYDROLASES SUPERFAMILY PROTEIN"/>
    <property type="match status" value="1"/>
</dbReference>
<dbReference type="NCBIfam" id="TIGR02858">
    <property type="entry name" value="spore_III_AA"/>
    <property type="match status" value="1"/>
</dbReference>
<dbReference type="Gene3D" id="3.40.50.300">
    <property type="entry name" value="P-loop containing nucleotide triphosphate hydrolases"/>
    <property type="match status" value="1"/>
</dbReference>
<proteinExistence type="predicted"/>
<dbReference type="Proteomes" id="UP000824101">
    <property type="component" value="Unassembled WGS sequence"/>
</dbReference>
<reference evidence="4" key="1">
    <citation type="journal article" date="2021" name="PeerJ">
        <title>Extensive microbial diversity within the chicken gut microbiome revealed by metagenomics and culture.</title>
        <authorList>
            <person name="Gilroy R."/>
            <person name="Ravi A."/>
            <person name="Getino M."/>
            <person name="Pursley I."/>
            <person name="Horton D.L."/>
            <person name="Alikhan N.F."/>
            <person name="Baker D."/>
            <person name="Gharbi K."/>
            <person name="Hall N."/>
            <person name="Watson M."/>
            <person name="Adriaenssens E.M."/>
            <person name="Foster-Nyarko E."/>
            <person name="Jarju S."/>
            <person name="Secka A."/>
            <person name="Antonio M."/>
            <person name="Oren A."/>
            <person name="Chaudhuri R.R."/>
            <person name="La Ragione R."/>
            <person name="Hildebrand F."/>
            <person name="Pallen M.J."/>
        </authorList>
    </citation>
    <scope>NUCLEOTIDE SEQUENCE</scope>
    <source>
        <strain evidence="4">ChiBcec1-1093</strain>
    </source>
</reference>
<evidence type="ECO:0000256" key="1">
    <source>
        <dbReference type="ARBA" id="ARBA00022741"/>
    </source>
</evidence>
<keyword evidence="2" id="KW-0067">ATP-binding</keyword>
<feature type="domain" description="Stage III sporulation protein AA AAA+ ATPase" evidence="3">
    <location>
        <begin position="5"/>
        <end position="321"/>
    </location>
</feature>
<dbReference type="InterPro" id="IPR014217">
    <property type="entry name" value="Spore_III_AA"/>
</dbReference>
<sequence>MESDEWTRIFGKELRGIFEGLEVDFEKLQEVRLRVGQPVCLWYENQEYLVGGDGRLGQAGGRERSDRAGRFEPRTVTDRELRETVECMGNYSLYAFEEEIRQGFLTVRGGHRVGLAGKVVMEEGRIKTIRHISGVNIRFAHQVKGCGAAVLPSLLENGRLLHSLLISPPRGGKTTLLRDLVRLLSDGADGRPGINVSVIDERSEIAACCQGIPQNDLGARTDVLDGCPKALGMMMAIRALAPAAVAVDEIGGKKDLEAVEYAAGCGCSVLATVHGSGLEEIRRKPAMKELIDQGIFRRFVILGGGERAGTVKEVLDEKGNLVGKGGDGWSG</sequence>
<comment type="caution">
    <text evidence="4">The sequence shown here is derived from an EMBL/GenBank/DDBJ whole genome shotgun (WGS) entry which is preliminary data.</text>
</comment>
<organism evidence="4 5">
    <name type="scientific">Candidatus Lachnoclostridium stercorigallinarum</name>
    <dbReference type="NCBI Taxonomy" id="2838634"/>
    <lineage>
        <taxon>Bacteria</taxon>
        <taxon>Bacillati</taxon>
        <taxon>Bacillota</taxon>
        <taxon>Clostridia</taxon>
        <taxon>Lachnospirales</taxon>
        <taxon>Lachnospiraceae</taxon>
    </lineage>
</organism>
<evidence type="ECO:0000313" key="5">
    <source>
        <dbReference type="Proteomes" id="UP000824101"/>
    </source>
</evidence>
<accession>A0A9D2K632</accession>